<comment type="caution">
    <text evidence="1">The sequence shown here is derived from an EMBL/GenBank/DDBJ whole genome shotgun (WGS) entry which is preliminary data.</text>
</comment>
<protein>
    <recommendedName>
        <fullName evidence="3">Toxin-antitoxin system YwqK family antitoxin</fullName>
    </recommendedName>
</protein>
<name>A0A6I2MKL1_9FLAO</name>
<keyword evidence="2" id="KW-1185">Reference proteome</keyword>
<reference evidence="1 2" key="1">
    <citation type="submission" date="2019-11" db="EMBL/GenBank/DDBJ databases">
        <title>Maribacter lutea sp. nov., a marine bacterium isolated from intertidal sand.</title>
        <authorList>
            <person name="Liu A."/>
        </authorList>
    </citation>
    <scope>NUCLEOTIDE SEQUENCE [LARGE SCALE GENOMIC DNA]</scope>
    <source>
        <strain evidence="1 2">RZ05</strain>
    </source>
</reference>
<dbReference type="PROSITE" id="PS51257">
    <property type="entry name" value="PROKAR_LIPOPROTEIN"/>
    <property type="match status" value="1"/>
</dbReference>
<evidence type="ECO:0008006" key="3">
    <source>
        <dbReference type="Google" id="ProtNLM"/>
    </source>
</evidence>
<sequence length="186" mass="22180">MKKITVIALTILFSSCNAQKIRTMGKFDIAAFNKNKNHLNRYIDTLDNGTIIEQRESANFYEEIVKLKDSYFEKYRRYYKNGNLQLEGEYLNNDFQKGIWKEYNKKGELLEETDYDKGFEYTWEDLLEYLQKRKVDIKDTDNTTIRNENGNWRFSYIEGIYIYDIIIDGKTGKIIQDAKNEFEEGS</sequence>
<dbReference type="RefSeq" id="WP_154363999.1">
    <property type="nucleotide sequence ID" value="NZ_CANMYZ010000002.1"/>
</dbReference>
<accession>A0A6I2MKL1</accession>
<dbReference type="EMBL" id="WKJH01000002">
    <property type="protein sequence ID" value="MRX63317.1"/>
    <property type="molecule type" value="Genomic_DNA"/>
</dbReference>
<dbReference type="Gene3D" id="3.90.930.1">
    <property type="match status" value="1"/>
</dbReference>
<evidence type="ECO:0000313" key="2">
    <source>
        <dbReference type="Proteomes" id="UP000443153"/>
    </source>
</evidence>
<dbReference type="Proteomes" id="UP000443153">
    <property type="component" value="Unassembled WGS sequence"/>
</dbReference>
<evidence type="ECO:0000313" key="1">
    <source>
        <dbReference type="EMBL" id="MRX63317.1"/>
    </source>
</evidence>
<proteinExistence type="predicted"/>
<organism evidence="1 2">
    <name type="scientific">Maribacter luteus</name>
    <dbReference type="NCBI Taxonomy" id="2594478"/>
    <lineage>
        <taxon>Bacteria</taxon>
        <taxon>Pseudomonadati</taxon>
        <taxon>Bacteroidota</taxon>
        <taxon>Flavobacteriia</taxon>
        <taxon>Flavobacteriales</taxon>
        <taxon>Flavobacteriaceae</taxon>
        <taxon>Maribacter</taxon>
    </lineage>
</organism>
<gene>
    <name evidence="1" type="ORF">GJ691_03945</name>
</gene>
<dbReference type="OrthoDB" id="1274094at2"/>
<dbReference type="AlphaFoldDB" id="A0A6I2MKL1"/>